<dbReference type="Gene3D" id="3.20.80.10">
    <property type="entry name" value="Regulatory factor, effector binding domain"/>
    <property type="match status" value="1"/>
</dbReference>
<dbReference type="Proteomes" id="UP000316298">
    <property type="component" value="Unassembled WGS sequence"/>
</dbReference>
<name>A0A542DU90_9ACTN</name>
<dbReference type="EMBL" id="VFMM01000003">
    <property type="protein sequence ID" value="TQJ06658.1"/>
    <property type="molecule type" value="Genomic_DNA"/>
</dbReference>
<keyword evidence="3" id="KW-1185">Reference proteome</keyword>
<evidence type="ECO:0000259" key="1">
    <source>
        <dbReference type="SMART" id="SM00871"/>
    </source>
</evidence>
<evidence type="ECO:0000313" key="3">
    <source>
        <dbReference type="Proteomes" id="UP000316298"/>
    </source>
</evidence>
<protein>
    <submittedName>
        <fullName evidence="2">Effector-binding domain-containing protein</fullName>
    </submittedName>
</protein>
<dbReference type="InterPro" id="IPR029442">
    <property type="entry name" value="GyrI-like"/>
</dbReference>
<sequence length="158" mass="17426">MLVTPTMPQVRFHSEEPTAVRRTVLDPEQLADWVPSACATVAEHLRLHGIAPAGYPFARYHALPDGEIEAEAGFPVAAPVTDSDQIEPSKLPAGPVLAVWHTDPDQQLAETYHTVDDWLDTTHAAPTGDRWEVYHDLPTCDRVGTRIEIIQPITFATT</sequence>
<gene>
    <name evidence="2" type="ORF">FB475_6324</name>
</gene>
<dbReference type="InterPro" id="IPR011256">
    <property type="entry name" value="Reg_factor_effector_dom_sf"/>
</dbReference>
<dbReference type="InterPro" id="IPR010499">
    <property type="entry name" value="AraC_E-bd"/>
</dbReference>
<reference evidence="2 3" key="1">
    <citation type="submission" date="2019-06" db="EMBL/GenBank/DDBJ databases">
        <title>Sequencing the genomes of 1000 actinobacteria strains.</title>
        <authorList>
            <person name="Klenk H.-P."/>
        </authorList>
    </citation>
    <scope>NUCLEOTIDE SEQUENCE [LARGE SCALE GENOMIC DNA]</scope>
    <source>
        <strain evidence="2 3">DSM 17305</strain>
    </source>
</reference>
<dbReference type="SMART" id="SM00871">
    <property type="entry name" value="AraC_E_bind"/>
    <property type="match status" value="1"/>
</dbReference>
<accession>A0A542DU90</accession>
<feature type="domain" description="AraC effector-binding" evidence="1">
    <location>
        <begin position="7"/>
        <end position="154"/>
    </location>
</feature>
<comment type="caution">
    <text evidence="2">The sequence shown here is derived from an EMBL/GenBank/DDBJ whole genome shotgun (WGS) entry which is preliminary data.</text>
</comment>
<dbReference type="SUPFAM" id="SSF55136">
    <property type="entry name" value="Probable bacterial effector-binding domain"/>
    <property type="match status" value="1"/>
</dbReference>
<proteinExistence type="predicted"/>
<evidence type="ECO:0000313" key="2">
    <source>
        <dbReference type="EMBL" id="TQJ06658.1"/>
    </source>
</evidence>
<dbReference type="AlphaFoldDB" id="A0A542DU90"/>
<organism evidence="2 3">
    <name type="scientific">Kribbella jejuensis</name>
    <dbReference type="NCBI Taxonomy" id="236068"/>
    <lineage>
        <taxon>Bacteria</taxon>
        <taxon>Bacillati</taxon>
        <taxon>Actinomycetota</taxon>
        <taxon>Actinomycetes</taxon>
        <taxon>Propionibacteriales</taxon>
        <taxon>Kribbellaceae</taxon>
        <taxon>Kribbella</taxon>
    </lineage>
</organism>
<dbReference type="Pfam" id="PF06445">
    <property type="entry name" value="GyrI-like"/>
    <property type="match status" value="1"/>
</dbReference>